<proteinExistence type="predicted"/>
<dbReference type="InterPro" id="IPR009015">
    <property type="entry name" value="Fucose_isomerase_N/cen_sf"/>
</dbReference>
<name>A0ABW2PWT7_9BACL</name>
<dbReference type="PANTHER" id="PTHR36120:SF1">
    <property type="entry name" value="L-FUCOSE ISOMERASE C-TERMINAL DOMAIN-CONTAINING PROTEIN"/>
    <property type="match status" value="1"/>
</dbReference>
<dbReference type="GO" id="GO:0016853">
    <property type="term" value="F:isomerase activity"/>
    <property type="evidence" value="ECO:0007669"/>
    <property type="project" value="UniProtKB-KW"/>
</dbReference>
<dbReference type="EMBL" id="JBHTCO010000014">
    <property type="protein sequence ID" value="MFC7393624.1"/>
    <property type="molecule type" value="Genomic_DNA"/>
</dbReference>
<keyword evidence="4" id="KW-1185">Reference proteome</keyword>
<keyword evidence="1 3" id="KW-0413">Isomerase</keyword>
<reference evidence="4" key="1">
    <citation type="journal article" date="2019" name="Int. J. Syst. Evol. Microbiol.">
        <title>The Global Catalogue of Microorganisms (GCM) 10K type strain sequencing project: providing services to taxonomists for standard genome sequencing and annotation.</title>
        <authorList>
            <consortium name="The Broad Institute Genomics Platform"/>
            <consortium name="The Broad Institute Genome Sequencing Center for Infectious Disease"/>
            <person name="Wu L."/>
            <person name="Ma J."/>
        </authorList>
    </citation>
    <scope>NUCLEOTIDE SEQUENCE [LARGE SCALE GENOMIC DNA]</scope>
    <source>
        <strain evidence="4">CGMCC 1.16305</strain>
    </source>
</reference>
<keyword evidence="2" id="KW-0119">Carbohydrate metabolism</keyword>
<evidence type="ECO:0000256" key="2">
    <source>
        <dbReference type="ARBA" id="ARBA00023277"/>
    </source>
</evidence>
<protein>
    <submittedName>
        <fullName evidence="3">L-fucose/L-arabinose isomerase family protein</fullName>
    </submittedName>
</protein>
<dbReference type="SUPFAM" id="SSF53743">
    <property type="entry name" value="FucI/AraA N-terminal and middle domains"/>
    <property type="match status" value="1"/>
</dbReference>
<evidence type="ECO:0000256" key="1">
    <source>
        <dbReference type="ARBA" id="ARBA00023235"/>
    </source>
</evidence>
<dbReference type="SUPFAM" id="SSF50443">
    <property type="entry name" value="FucI/AraA C-terminal domain-like"/>
    <property type="match status" value="1"/>
</dbReference>
<dbReference type="InterPro" id="IPR004216">
    <property type="entry name" value="Fuc/Ara_isomerase_C"/>
</dbReference>
<evidence type="ECO:0000313" key="4">
    <source>
        <dbReference type="Proteomes" id="UP001596505"/>
    </source>
</evidence>
<sequence length="446" mass="49753">MLETSVAYLPIGRKTFDLDAGEKYRRQSMDLLTDVCQNVYQPEGILTSVEELEVFLEVIAEKGCDSIIYQSVTFADGEFIAKVIEKFDQPVIVWSVREPSVGGRLRLNSLTGGNSTCNVLKNNNHPFAFVFGNPDEPKLKDKLTNQLKVNQVLEKLRQLTIGVIGEHPPGFYFSDTNEDELKQTFGVQIHKMDLFDAFQKAKDLKEEEWKPLVEEAEQKIMDLVKTDETVKRFAQFTAYVKNYIHNHHIQGLAIRCWPDFFTELGTAACSTLSHFTEDGVVSSCESDIHGAVSMFILQELSGGSATYLGDLVHVDEDNNSVVFWHCGAGAYSLAHPATGAQAGVHPNRKMGLTMEFGLKPGGVTIFRVGYTSEGYRLLILKGEALDKPQPFSGTSVEVALATDVNDTLYELMNSGYEPHYALVYDDVVEPLIELGRQLGLETLVYR</sequence>
<accession>A0ABW2PWT7</accession>
<dbReference type="RefSeq" id="WP_380966140.1">
    <property type="nucleotide sequence ID" value="NZ_JBHTCO010000014.1"/>
</dbReference>
<organism evidence="3 4">
    <name type="scientific">Scopulibacillus cellulosilyticus</name>
    <dbReference type="NCBI Taxonomy" id="2665665"/>
    <lineage>
        <taxon>Bacteria</taxon>
        <taxon>Bacillati</taxon>
        <taxon>Bacillota</taxon>
        <taxon>Bacilli</taxon>
        <taxon>Bacillales</taxon>
        <taxon>Sporolactobacillaceae</taxon>
        <taxon>Scopulibacillus</taxon>
    </lineage>
</organism>
<gene>
    <name evidence="3" type="ORF">ACFQRG_11730</name>
</gene>
<dbReference type="Proteomes" id="UP001596505">
    <property type="component" value="Unassembled WGS sequence"/>
</dbReference>
<dbReference type="PANTHER" id="PTHR36120">
    <property type="entry name" value="FUCOSE ISOMERASE"/>
    <property type="match status" value="1"/>
</dbReference>
<evidence type="ECO:0000313" key="3">
    <source>
        <dbReference type="EMBL" id="MFC7393624.1"/>
    </source>
</evidence>
<comment type="caution">
    <text evidence="3">The sequence shown here is derived from an EMBL/GenBank/DDBJ whole genome shotgun (WGS) entry which is preliminary data.</text>
</comment>